<sequence>VLRLRDPPDRGAAGDGGADLRELPAHGRERRAEDGHEVHAVLRPALPGPDAVRHPVHGVRLPAGDRQGPGRAAAAGAAGGRRDERARRAGPVPGHPGL</sequence>
<protein>
    <submittedName>
        <fullName evidence="2">Uncharacterized protein</fullName>
    </submittedName>
</protein>
<proteinExistence type="predicted"/>
<evidence type="ECO:0000313" key="2">
    <source>
        <dbReference type="EMBL" id="CAA9211531.1"/>
    </source>
</evidence>
<feature type="non-terminal residue" evidence="2">
    <location>
        <position position="98"/>
    </location>
</feature>
<gene>
    <name evidence="2" type="ORF">AVDCRST_MAG54-124</name>
</gene>
<dbReference type="EMBL" id="CADCTH010000019">
    <property type="protein sequence ID" value="CAA9211531.1"/>
    <property type="molecule type" value="Genomic_DNA"/>
</dbReference>
<accession>A0A6J4H3I9</accession>
<evidence type="ECO:0000256" key="1">
    <source>
        <dbReference type="SAM" id="MobiDB-lite"/>
    </source>
</evidence>
<feature type="compositionally biased region" description="Basic and acidic residues" evidence="1">
    <location>
        <begin position="18"/>
        <end position="40"/>
    </location>
</feature>
<dbReference type="AlphaFoldDB" id="A0A6J4H3I9"/>
<feature type="non-terminal residue" evidence="2">
    <location>
        <position position="1"/>
    </location>
</feature>
<feature type="compositionally biased region" description="Low complexity" evidence="1">
    <location>
        <begin position="64"/>
        <end position="76"/>
    </location>
</feature>
<reference evidence="2" key="1">
    <citation type="submission" date="2020-02" db="EMBL/GenBank/DDBJ databases">
        <authorList>
            <person name="Meier V. D."/>
        </authorList>
    </citation>
    <scope>NUCLEOTIDE SEQUENCE</scope>
    <source>
        <strain evidence="2">AVDCRST_MAG54</strain>
    </source>
</reference>
<name>A0A6J4H3I9_9PSEU</name>
<organism evidence="2">
    <name type="scientific">uncultured Actinomycetospora sp</name>
    <dbReference type="NCBI Taxonomy" id="1135996"/>
    <lineage>
        <taxon>Bacteria</taxon>
        <taxon>Bacillati</taxon>
        <taxon>Actinomycetota</taxon>
        <taxon>Actinomycetes</taxon>
        <taxon>Pseudonocardiales</taxon>
        <taxon>Pseudonocardiaceae</taxon>
        <taxon>Actinomycetospora</taxon>
        <taxon>environmental samples</taxon>
    </lineage>
</organism>
<feature type="region of interest" description="Disordered" evidence="1">
    <location>
        <begin position="1"/>
        <end position="98"/>
    </location>
</feature>